<dbReference type="CDD" id="cd09281">
    <property type="entry name" value="UPF0066"/>
    <property type="match status" value="1"/>
</dbReference>
<evidence type="ECO:0000313" key="5">
    <source>
        <dbReference type="Proteomes" id="UP000285961"/>
    </source>
</evidence>
<dbReference type="InterPro" id="IPR040372">
    <property type="entry name" value="YaeB-like"/>
</dbReference>
<dbReference type="Gene3D" id="2.40.30.70">
    <property type="entry name" value="YaeB-like"/>
    <property type="match status" value="1"/>
</dbReference>
<keyword evidence="1" id="KW-0949">S-adenosyl-L-methionine</keyword>
<dbReference type="InterPro" id="IPR023370">
    <property type="entry name" value="TrmO-like_N"/>
</dbReference>
<dbReference type="SUPFAM" id="SSF118196">
    <property type="entry name" value="YaeB-like"/>
    <property type="match status" value="1"/>
</dbReference>
<gene>
    <name evidence="4" type="primary">tsaA</name>
    <name evidence="4" type="ORF">C4532_07775</name>
</gene>
<reference evidence="4 5" key="1">
    <citation type="journal article" date="2017" name="ISME J.">
        <title>Energy and carbon metabolisms in a deep terrestrial subsurface fluid microbial community.</title>
        <authorList>
            <person name="Momper L."/>
            <person name="Jungbluth S.P."/>
            <person name="Lee M.D."/>
            <person name="Amend J.P."/>
        </authorList>
    </citation>
    <scope>NUCLEOTIDE SEQUENCE [LARGE SCALE GENOMIC DNA]</scope>
    <source>
        <strain evidence="4">SURF_17</strain>
    </source>
</reference>
<dbReference type="GO" id="GO:0008168">
    <property type="term" value="F:methyltransferase activity"/>
    <property type="evidence" value="ECO:0007669"/>
    <property type="project" value="UniProtKB-KW"/>
</dbReference>
<dbReference type="PROSITE" id="PS51668">
    <property type="entry name" value="TSAA_2"/>
    <property type="match status" value="1"/>
</dbReference>
<comment type="similarity">
    <text evidence="2">Belongs to the tRNA methyltransferase O family.</text>
</comment>
<evidence type="ECO:0000256" key="1">
    <source>
        <dbReference type="ARBA" id="ARBA00022691"/>
    </source>
</evidence>
<keyword evidence="4" id="KW-0808">Transferase</keyword>
<organism evidence="4 5">
    <name type="scientific">Candidatus Abyssobacteria bacterium SURF_17</name>
    <dbReference type="NCBI Taxonomy" id="2093361"/>
    <lineage>
        <taxon>Bacteria</taxon>
        <taxon>Pseudomonadati</taxon>
        <taxon>Candidatus Hydrogenedentota</taxon>
        <taxon>Candidatus Abyssobacteria</taxon>
    </lineage>
</organism>
<dbReference type="Proteomes" id="UP000285961">
    <property type="component" value="Unassembled WGS sequence"/>
</dbReference>
<accession>A0A419F046</accession>
<feature type="domain" description="TsaA-like" evidence="3">
    <location>
        <begin position="3"/>
        <end position="131"/>
    </location>
</feature>
<name>A0A419F046_9BACT</name>
<dbReference type="GO" id="GO:0032259">
    <property type="term" value="P:methylation"/>
    <property type="evidence" value="ECO:0007669"/>
    <property type="project" value="UniProtKB-KW"/>
</dbReference>
<dbReference type="Pfam" id="PF01980">
    <property type="entry name" value="TrmO_N"/>
    <property type="match status" value="1"/>
</dbReference>
<evidence type="ECO:0000313" key="4">
    <source>
        <dbReference type="EMBL" id="RJP71204.1"/>
    </source>
</evidence>
<protein>
    <submittedName>
        <fullName evidence="4">tRNA (N6-threonylcarbamoyladenosine(37)-N6)-methyltransferase TrmO</fullName>
    </submittedName>
</protein>
<sequence>MQVSAIGVIHSPYKTRAEAPPQGRDAISKIEIHKEYEEGLRDIEGFSHLHVLYWMHKSAGYTLLVQTPWDSEPHGLFATRTPNRPNPVGHSIVELIERNGNVLKVKGLDAIEGTPVIDIKPYVAKIDVKSHAKSGWLEGKLLEKG</sequence>
<keyword evidence="4" id="KW-0489">Methyltransferase</keyword>
<evidence type="ECO:0000256" key="2">
    <source>
        <dbReference type="ARBA" id="ARBA00033753"/>
    </source>
</evidence>
<dbReference type="AlphaFoldDB" id="A0A419F046"/>
<comment type="caution">
    <text evidence="4">The sequence shown here is derived from an EMBL/GenBank/DDBJ whole genome shotgun (WGS) entry which is preliminary data.</text>
</comment>
<dbReference type="InterPro" id="IPR036414">
    <property type="entry name" value="YaeB_N_sf"/>
</dbReference>
<dbReference type="NCBIfam" id="TIGR00104">
    <property type="entry name" value="tRNA_TsaA"/>
    <property type="match status" value="1"/>
</dbReference>
<dbReference type="InterPro" id="IPR036413">
    <property type="entry name" value="YaeB-like_sf"/>
</dbReference>
<evidence type="ECO:0000259" key="3">
    <source>
        <dbReference type="PROSITE" id="PS51668"/>
    </source>
</evidence>
<dbReference type="EMBL" id="QZKI01000061">
    <property type="protein sequence ID" value="RJP71204.1"/>
    <property type="molecule type" value="Genomic_DNA"/>
</dbReference>
<dbReference type="PANTHER" id="PTHR12818:SF0">
    <property type="entry name" value="TRNA (ADENINE(37)-N6)-METHYLTRANSFERASE"/>
    <property type="match status" value="1"/>
</dbReference>
<dbReference type="PANTHER" id="PTHR12818">
    <property type="entry name" value="TRNA (ADENINE(37)-N6)-METHYLTRANSFERASE"/>
    <property type="match status" value="1"/>
</dbReference>
<proteinExistence type="inferred from homology"/>